<gene>
    <name evidence="2" type="ORF">BTW10_04520</name>
</gene>
<proteinExistence type="predicted"/>
<dbReference type="InterPro" id="IPR038186">
    <property type="entry name" value="CHAD_dom_sf"/>
</dbReference>
<dbReference type="Gene3D" id="1.40.20.10">
    <property type="entry name" value="CHAD domain"/>
    <property type="match status" value="1"/>
</dbReference>
<dbReference type="PANTHER" id="PTHR39339:SF1">
    <property type="entry name" value="CHAD DOMAIN-CONTAINING PROTEIN"/>
    <property type="match status" value="1"/>
</dbReference>
<dbReference type="RefSeq" id="WP_075368350.1">
    <property type="nucleotide sequence ID" value="NZ_MSDQ01000006.1"/>
</dbReference>
<keyword evidence="3" id="KW-1185">Reference proteome</keyword>
<sequence>MSYRVSMQEPTEASVQRIAIEQIEHAQAALRDREADPVTAIHALRQRCKKLRALLRLVRPALGEKRYRRENRRFRDLARRVAGNRDDQVLVETFEHLMSLHEAELDRRRYTAIRRKLVVRRDATLAGDDTPDWEGLASALSEAREAVADWTLASQGYAAVSGGWSASYVQARDALGEARRLPSTATLHEWRKRVKYHRHQCELLRPLWMAAFKMRAQQAYRLSDLLGEDHDLAMLANALDAEDMQRVDSARREALHELVERRREALQGKAEALGRRLFAESPKALNKRVARYWKIARA</sequence>
<dbReference type="Pfam" id="PF05235">
    <property type="entry name" value="CHAD"/>
    <property type="match status" value="1"/>
</dbReference>
<dbReference type="PANTHER" id="PTHR39339">
    <property type="entry name" value="SLR1444 PROTEIN"/>
    <property type="match status" value="1"/>
</dbReference>
<dbReference type="SMART" id="SM00880">
    <property type="entry name" value="CHAD"/>
    <property type="match status" value="1"/>
</dbReference>
<evidence type="ECO:0000259" key="1">
    <source>
        <dbReference type="PROSITE" id="PS51708"/>
    </source>
</evidence>
<reference evidence="2 3" key="1">
    <citation type="submission" date="2016-12" db="EMBL/GenBank/DDBJ databases">
        <title>Draft genome sequences of strains Salinicola socius SMB35, Salinicola sp. MH3R3-1 and Chromohalobacter sp. SMB17 from the Verkhnekamsk potash mining region of Russia.</title>
        <authorList>
            <person name="Mavrodi D.V."/>
            <person name="Olsson B.E."/>
            <person name="Korsakova E.S."/>
            <person name="Pyankova A."/>
            <person name="Mavrodi O.V."/>
            <person name="Plotnikova E.G."/>
        </authorList>
    </citation>
    <scope>NUCLEOTIDE SEQUENCE [LARGE SCALE GENOMIC DNA]</scope>
    <source>
        <strain evidence="2 3">SMB17</strain>
    </source>
</reference>
<feature type="domain" description="CHAD" evidence="1">
    <location>
        <begin position="8"/>
        <end position="278"/>
    </location>
</feature>
<dbReference type="PROSITE" id="PS51708">
    <property type="entry name" value="CHAD"/>
    <property type="match status" value="1"/>
</dbReference>
<dbReference type="Proteomes" id="UP000186806">
    <property type="component" value="Unassembled WGS sequence"/>
</dbReference>
<dbReference type="EMBL" id="MSDQ01000006">
    <property type="protein sequence ID" value="OLO12717.1"/>
    <property type="molecule type" value="Genomic_DNA"/>
</dbReference>
<evidence type="ECO:0000313" key="3">
    <source>
        <dbReference type="Proteomes" id="UP000186806"/>
    </source>
</evidence>
<evidence type="ECO:0000313" key="2">
    <source>
        <dbReference type="EMBL" id="OLO12717.1"/>
    </source>
</evidence>
<accession>A0A1Q8TGB5</accession>
<dbReference type="InterPro" id="IPR007899">
    <property type="entry name" value="CHAD_dom"/>
</dbReference>
<organism evidence="2 3">
    <name type="scientific">Chromohalobacter japonicus</name>
    <dbReference type="NCBI Taxonomy" id="223900"/>
    <lineage>
        <taxon>Bacteria</taxon>
        <taxon>Pseudomonadati</taxon>
        <taxon>Pseudomonadota</taxon>
        <taxon>Gammaproteobacteria</taxon>
        <taxon>Oceanospirillales</taxon>
        <taxon>Halomonadaceae</taxon>
        <taxon>Chromohalobacter</taxon>
    </lineage>
</organism>
<dbReference type="AlphaFoldDB" id="A0A1Q8TGB5"/>
<comment type="caution">
    <text evidence="2">The sequence shown here is derived from an EMBL/GenBank/DDBJ whole genome shotgun (WGS) entry which is preliminary data.</text>
</comment>
<protein>
    <recommendedName>
        <fullName evidence="1">CHAD domain-containing protein</fullName>
    </recommendedName>
</protein>
<name>A0A1Q8TGB5_9GAMM</name>